<gene>
    <name evidence="6" type="ORF">HIR71_09375</name>
</gene>
<dbReference type="CDD" id="cd16393">
    <property type="entry name" value="SPO0J_N"/>
    <property type="match status" value="1"/>
</dbReference>
<dbReference type="PANTHER" id="PTHR33375:SF1">
    <property type="entry name" value="CHROMOSOME-PARTITIONING PROTEIN PARB-RELATED"/>
    <property type="match status" value="1"/>
</dbReference>
<dbReference type="RefSeq" id="WP_169324804.1">
    <property type="nucleotide sequence ID" value="NZ_JABCJJ010000012.1"/>
</dbReference>
<dbReference type="GO" id="GO:0005694">
    <property type="term" value="C:chromosome"/>
    <property type="evidence" value="ECO:0007669"/>
    <property type="project" value="TreeGrafter"/>
</dbReference>
<evidence type="ECO:0000256" key="4">
    <source>
        <dbReference type="SAM" id="MobiDB-lite"/>
    </source>
</evidence>
<evidence type="ECO:0000256" key="3">
    <source>
        <dbReference type="ARBA" id="ARBA00023125"/>
    </source>
</evidence>
<feature type="compositionally biased region" description="Polar residues" evidence="4">
    <location>
        <begin position="60"/>
        <end position="70"/>
    </location>
</feature>
<dbReference type="FunFam" id="3.90.1530.30:FF:000001">
    <property type="entry name" value="Chromosome partitioning protein ParB"/>
    <property type="match status" value="1"/>
</dbReference>
<dbReference type="Pfam" id="PF17762">
    <property type="entry name" value="HTH_ParB"/>
    <property type="match status" value="1"/>
</dbReference>
<keyword evidence="2" id="KW-0159">Chromosome partition</keyword>
<feature type="region of interest" description="Disordered" evidence="4">
    <location>
        <begin position="1"/>
        <end position="24"/>
    </location>
</feature>
<feature type="compositionally biased region" description="Low complexity" evidence="4">
    <location>
        <begin position="74"/>
        <end position="93"/>
    </location>
</feature>
<dbReference type="Gene3D" id="1.10.10.2830">
    <property type="match status" value="1"/>
</dbReference>
<evidence type="ECO:0000259" key="5">
    <source>
        <dbReference type="SMART" id="SM00470"/>
    </source>
</evidence>
<dbReference type="AlphaFoldDB" id="A0A7Y0LYS4"/>
<accession>A0A7Y0LYS4</accession>
<dbReference type="Pfam" id="PF02195">
    <property type="entry name" value="ParB_N"/>
    <property type="match status" value="1"/>
</dbReference>
<keyword evidence="3" id="KW-0238">DNA-binding</keyword>
<dbReference type="InterPro" id="IPR036086">
    <property type="entry name" value="ParB/Sulfiredoxin_sf"/>
</dbReference>
<organism evidence="6 7">
    <name type="scientific">Cellulomonas fimi</name>
    <dbReference type="NCBI Taxonomy" id="1708"/>
    <lineage>
        <taxon>Bacteria</taxon>
        <taxon>Bacillati</taxon>
        <taxon>Actinomycetota</taxon>
        <taxon>Actinomycetes</taxon>
        <taxon>Micrococcales</taxon>
        <taxon>Cellulomonadaceae</taxon>
        <taxon>Cellulomonas</taxon>
    </lineage>
</organism>
<dbReference type="GO" id="GO:0003677">
    <property type="term" value="F:DNA binding"/>
    <property type="evidence" value="ECO:0007669"/>
    <property type="project" value="UniProtKB-KW"/>
</dbReference>
<comment type="similarity">
    <text evidence="1">Belongs to the ParB family.</text>
</comment>
<comment type="caution">
    <text evidence="6">The sequence shown here is derived from an EMBL/GenBank/DDBJ whole genome shotgun (WGS) entry which is preliminary data.</text>
</comment>
<evidence type="ECO:0000313" key="6">
    <source>
        <dbReference type="EMBL" id="NMR20424.1"/>
    </source>
</evidence>
<proteinExistence type="inferred from homology"/>
<reference evidence="6 7" key="1">
    <citation type="submission" date="2020-04" db="EMBL/GenBank/DDBJ databases">
        <title>Sequencing and Assembly of C. fimi.</title>
        <authorList>
            <person name="Ramsey A.R."/>
        </authorList>
    </citation>
    <scope>NUCLEOTIDE SEQUENCE [LARGE SCALE GENOMIC DNA]</scope>
    <source>
        <strain evidence="6 7">SB</strain>
    </source>
</reference>
<dbReference type="SMART" id="SM00470">
    <property type="entry name" value="ParB"/>
    <property type="match status" value="1"/>
</dbReference>
<evidence type="ECO:0000256" key="2">
    <source>
        <dbReference type="ARBA" id="ARBA00022829"/>
    </source>
</evidence>
<dbReference type="GO" id="GO:0007059">
    <property type="term" value="P:chromosome segregation"/>
    <property type="evidence" value="ECO:0007669"/>
    <property type="project" value="UniProtKB-KW"/>
</dbReference>
<name>A0A7Y0LYS4_CELFI</name>
<sequence length="460" mass="48003">MSDRRRGLGRGLGALIPTGTDARRPVDVFFPPADAPSVDAAVTDAAVTDARVADAPVSDAQLSTGTQGSDPVNPDAGAVAPGDGAVSDADGGSTEQSTDTILSTPPARPAGVDREEAGGDAADASSNGGSWATGSGVAATVTTGKPAGNGWGDHRSAAAPDGSSAESAERTDEPITGLLPVPGARFAELPVGSIRPNPRQPRTVFDEDAMAELVESISEIGVLQPVVVRPVADDDDGGIAEYELIMGERRWRATQKAGLTTIPAIVRETDDSDLLRDALLENLHRSQLNPLEEAAAYQQLLDDFGCTHEELAARVFRSRPQISNTLRLLRLPPLVQRRLAAGVLSAGHARALLGLADGAAIERLAQRIVAEGLSVRATEEIVSLGGDAEPAVAAVRRPRAGERNAALDDLASRLSDRFETRVKIALGRSKGRLTVEFASVHDLNRILSTLSPEDPGLLRD</sequence>
<feature type="domain" description="ParB-like N-terminal" evidence="5">
    <location>
        <begin position="187"/>
        <end position="283"/>
    </location>
</feature>
<dbReference type="SUPFAM" id="SSF109709">
    <property type="entry name" value="KorB DNA-binding domain-like"/>
    <property type="match status" value="1"/>
</dbReference>
<protein>
    <submittedName>
        <fullName evidence="6">ParB/RepB/Spo0J family partition protein</fullName>
    </submittedName>
</protein>
<evidence type="ECO:0000313" key="7">
    <source>
        <dbReference type="Proteomes" id="UP000562124"/>
    </source>
</evidence>
<dbReference type="InterPro" id="IPR003115">
    <property type="entry name" value="ParB_N"/>
</dbReference>
<dbReference type="EMBL" id="JABCJJ010000012">
    <property type="protein sequence ID" value="NMR20424.1"/>
    <property type="molecule type" value="Genomic_DNA"/>
</dbReference>
<dbReference type="NCBIfam" id="TIGR00180">
    <property type="entry name" value="parB_part"/>
    <property type="match status" value="1"/>
</dbReference>
<dbReference type="InterPro" id="IPR057240">
    <property type="entry name" value="ParB_dimer_C"/>
</dbReference>
<evidence type="ECO:0000256" key="1">
    <source>
        <dbReference type="ARBA" id="ARBA00006295"/>
    </source>
</evidence>
<feature type="region of interest" description="Disordered" evidence="4">
    <location>
        <begin position="55"/>
        <end position="180"/>
    </location>
</feature>
<dbReference type="FunFam" id="1.10.10.2830:FF:000001">
    <property type="entry name" value="Chromosome partitioning protein ParB"/>
    <property type="match status" value="1"/>
</dbReference>
<feature type="compositionally biased region" description="Polar residues" evidence="4">
    <location>
        <begin position="94"/>
        <end position="103"/>
    </location>
</feature>
<dbReference type="InterPro" id="IPR004437">
    <property type="entry name" value="ParB/RepB/Spo0J"/>
</dbReference>
<dbReference type="Pfam" id="PF23552">
    <property type="entry name" value="ParB_C"/>
    <property type="match status" value="1"/>
</dbReference>
<dbReference type="GO" id="GO:0045881">
    <property type="term" value="P:positive regulation of sporulation resulting in formation of a cellular spore"/>
    <property type="evidence" value="ECO:0007669"/>
    <property type="project" value="TreeGrafter"/>
</dbReference>
<dbReference type="InterPro" id="IPR041468">
    <property type="entry name" value="HTH_ParB/Spo0J"/>
</dbReference>
<dbReference type="PANTHER" id="PTHR33375">
    <property type="entry name" value="CHROMOSOME-PARTITIONING PROTEIN PARB-RELATED"/>
    <property type="match status" value="1"/>
</dbReference>
<dbReference type="SUPFAM" id="SSF110849">
    <property type="entry name" value="ParB/Sulfiredoxin"/>
    <property type="match status" value="1"/>
</dbReference>
<dbReference type="Proteomes" id="UP000562124">
    <property type="component" value="Unassembled WGS sequence"/>
</dbReference>
<feature type="compositionally biased region" description="Low complexity" evidence="4">
    <location>
        <begin position="119"/>
        <end position="144"/>
    </location>
</feature>
<keyword evidence="7" id="KW-1185">Reference proteome</keyword>
<dbReference type="Gene3D" id="3.90.1530.30">
    <property type="match status" value="1"/>
</dbReference>
<dbReference type="InterPro" id="IPR050336">
    <property type="entry name" value="Chromosome_partition/occlusion"/>
</dbReference>